<dbReference type="InterPro" id="IPR005123">
    <property type="entry name" value="Oxoglu/Fe-dep_dioxygenase_dom"/>
</dbReference>
<evidence type="ECO:0000256" key="2">
    <source>
        <dbReference type="ARBA" id="ARBA00022723"/>
    </source>
</evidence>
<feature type="chain" id="PRO_5035677279" description="Fe2OG dioxygenase domain-containing protein" evidence="6">
    <location>
        <begin position="33"/>
        <end position="445"/>
    </location>
</feature>
<dbReference type="GO" id="GO:0004656">
    <property type="term" value="F:procollagen-proline 4-dioxygenase activity"/>
    <property type="evidence" value="ECO:0007669"/>
    <property type="project" value="TreeGrafter"/>
</dbReference>
<dbReference type="GO" id="GO:0005506">
    <property type="term" value="F:iron ion binding"/>
    <property type="evidence" value="ECO:0007669"/>
    <property type="project" value="InterPro"/>
</dbReference>
<organism evidence="8">
    <name type="scientific">Odontella aurita</name>
    <dbReference type="NCBI Taxonomy" id="265563"/>
    <lineage>
        <taxon>Eukaryota</taxon>
        <taxon>Sar</taxon>
        <taxon>Stramenopiles</taxon>
        <taxon>Ochrophyta</taxon>
        <taxon>Bacillariophyta</taxon>
        <taxon>Mediophyceae</taxon>
        <taxon>Biddulphiophycidae</taxon>
        <taxon>Eupodiscales</taxon>
        <taxon>Odontellaceae</taxon>
        <taxon>Odontella</taxon>
    </lineage>
</organism>
<evidence type="ECO:0000256" key="1">
    <source>
        <dbReference type="ARBA" id="ARBA00001961"/>
    </source>
</evidence>
<proteinExistence type="predicted"/>
<dbReference type="AlphaFoldDB" id="A0A6U6F838"/>
<keyword evidence="2" id="KW-0479">Metal-binding</keyword>
<evidence type="ECO:0000256" key="4">
    <source>
        <dbReference type="ARBA" id="ARBA00023002"/>
    </source>
</evidence>
<dbReference type="EMBL" id="HBKQ01024760">
    <property type="protein sequence ID" value="CAE2242816.1"/>
    <property type="molecule type" value="Transcribed_RNA"/>
</dbReference>
<protein>
    <recommendedName>
        <fullName evidence="7">Fe2OG dioxygenase domain-containing protein</fullName>
    </recommendedName>
</protein>
<dbReference type="InterPro" id="IPR006620">
    <property type="entry name" value="Pro_4_hyd_alph"/>
</dbReference>
<feature type="signal peptide" evidence="6">
    <location>
        <begin position="1"/>
        <end position="32"/>
    </location>
</feature>
<dbReference type="SMART" id="SM00702">
    <property type="entry name" value="P4Hc"/>
    <property type="match status" value="1"/>
</dbReference>
<accession>A0A6U6F838</accession>
<reference evidence="8" key="1">
    <citation type="submission" date="2021-01" db="EMBL/GenBank/DDBJ databases">
        <authorList>
            <person name="Corre E."/>
            <person name="Pelletier E."/>
            <person name="Niang G."/>
            <person name="Scheremetjew M."/>
            <person name="Finn R."/>
            <person name="Kale V."/>
            <person name="Holt S."/>
            <person name="Cochrane G."/>
            <person name="Meng A."/>
            <person name="Brown T."/>
            <person name="Cohen L."/>
        </authorList>
    </citation>
    <scope>NUCLEOTIDE SEQUENCE</scope>
    <source>
        <strain evidence="8">Isolate 1302-5</strain>
    </source>
</reference>
<dbReference type="FunFam" id="2.60.120.620:FF:000031">
    <property type="entry name" value="Predicted protein"/>
    <property type="match status" value="1"/>
</dbReference>
<evidence type="ECO:0000259" key="7">
    <source>
        <dbReference type="PROSITE" id="PS51471"/>
    </source>
</evidence>
<sequence length="445" mass="49757">MQRNTTTSARGGIRIFLLLLLLMFGGIGGLAAELMDYVDDETGEVKSFDPSEKLEVNFINKSSYRADIHWDDGSWGNNVAIVESRGGDTVVGSFIGHKFYVTLHGIGAGLHDPKTGDQYRYEVAKPGQIFVIPEEGGPSKDPCTDRFAACEREAARGTCHQSPGWMIVHCCKSCDKDLDARRLLDPKVRCTGENLNMTGPAWNSGDLNKLFTSWATDEQFKQFQPQVHSSPDGSQGGKSGPWVITFDTFFSPAEADALIRGGEMVGFDRSTDQGAVNEVGEREKKVSTTRTSSNAWCIRECEALPEVKAVTKRIEDVTGIERDHYESFQILEYEMNQFYRMHHDSSDGKKLQPAGPRILTFFLYLSDVEEGGETHFNELDISVKPKKGRALVWPSVKDENPTNMDPRMYHEAKSVIKGKKYAANHWIHLYDYITPNHWGCTGSFS</sequence>
<keyword evidence="4" id="KW-0560">Oxidoreductase</keyword>
<dbReference type="PANTHER" id="PTHR10869">
    <property type="entry name" value="PROLYL 4-HYDROXYLASE ALPHA SUBUNIT"/>
    <property type="match status" value="1"/>
</dbReference>
<name>A0A6U6F838_9STRA</name>
<dbReference type="InterPro" id="IPR045054">
    <property type="entry name" value="P4HA-like"/>
</dbReference>
<dbReference type="Gene3D" id="2.60.120.620">
    <property type="entry name" value="q2cbj1_9rhob like domain"/>
    <property type="match status" value="1"/>
</dbReference>
<comment type="cofactor">
    <cofactor evidence="1">
        <name>L-ascorbate</name>
        <dbReference type="ChEBI" id="CHEBI:38290"/>
    </cofactor>
</comment>
<dbReference type="PANTHER" id="PTHR10869:SF233">
    <property type="entry name" value="FE2OG DIOXYGENASE DOMAIN-CONTAINING PROTEIN"/>
    <property type="match status" value="1"/>
</dbReference>
<keyword evidence="6" id="KW-0732">Signal</keyword>
<keyword evidence="5" id="KW-0408">Iron</keyword>
<evidence type="ECO:0000256" key="3">
    <source>
        <dbReference type="ARBA" id="ARBA00022964"/>
    </source>
</evidence>
<dbReference type="PROSITE" id="PS51471">
    <property type="entry name" value="FE2OG_OXY"/>
    <property type="match status" value="1"/>
</dbReference>
<evidence type="ECO:0000313" key="8">
    <source>
        <dbReference type="EMBL" id="CAE2242814.1"/>
    </source>
</evidence>
<dbReference type="InterPro" id="IPR044862">
    <property type="entry name" value="Pro_4_hyd_alph_FE2OG_OXY"/>
</dbReference>
<keyword evidence="3" id="KW-0223">Dioxygenase</keyword>
<feature type="domain" description="Fe2OG dioxygenase" evidence="7">
    <location>
        <begin position="324"/>
        <end position="429"/>
    </location>
</feature>
<dbReference type="GO" id="GO:0031418">
    <property type="term" value="F:L-ascorbic acid binding"/>
    <property type="evidence" value="ECO:0007669"/>
    <property type="project" value="InterPro"/>
</dbReference>
<evidence type="ECO:0000313" key="9">
    <source>
        <dbReference type="EMBL" id="CAE2242816.1"/>
    </source>
</evidence>
<dbReference type="EMBL" id="HBKQ01024758">
    <property type="protein sequence ID" value="CAE2242814.1"/>
    <property type="molecule type" value="Transcribed_RNA"/>
</dbReference>
<evidence type="ECO:0000256" key="5">
    <source>
        <dbReference type="ARBA" id="ARBA00023004"/>
    </source>
</evidence>
<dbReference type="GO" id="GO:0005783">
    <property type="term" value="C:endoplasmic reticulum"/>
    <property type="evidence" value="ECO:0007669"/>
    <property type="project" value="TreeGrafter"/>
</dbReference>
<dbReference type="Pfam" id="PF13640">
    <property type="entry name" value="2OG-FeII_Oxy_3"/>
    <property type="match status" value="1"/>
</dbReference>
<evidence type="ECO:0000256" key="6">
    <source>
        <dbReference type="SAM" id="SignalP"/>
    </source>
</evidence>
<gene>
    <name evidence="8" type="ORF">OAUR00152_LOCUS16919</name>
    <name evidence="9" type="ORF">OAUR00152_LOCUS16920</name>
</gene>